<accession>A0ABU0L1G9</accession>
<evidence type="ECO:0000256" key="6">
    <source>
        <dbReference type="PROSITE-ProRule" id="PRU00284"/>
    </source>
</evidence>
<feature type="region of interest" description="Disordered" evidence="8">
    <location>
        <begin position="516"/>
        <end position="544"/>
    </location>
</feature>
<gene>
    <name evidence="12" type="ORF">QOZ95_003711</name>
</gene>
<evidence type="ECO:0000256" key="1">
    <source>
        <dbReference type="ARBA" id="ARBA00004236"/>
    </source>
</evidence>
<evidence type="ECO:0000259" key="11">
    <source>
        <dbReference type="PROSITE" id="PS50885"/>
    </source>
</evidence>
<feature type="transmembrane region" description="Helical" evidence="9">
    <location>
        <begin position="16"/>
        <end position="37"/>
    </location>
</feature>
<feature type="compositionally biased region" description="Low complexity" evidence="8">
    <location>
        <begin position="533"/>
        <end position="543"/>
    </location>
</feature>
<evidence type="ECO:0000259" key="10">
    <source>
        <dbReference type="PROSITE" id="PS50111"/>
    </source>
</evidence>
<keyword evidence="4 6" id="KW-0807">Transducer</keyword>
<evidence type="ECO:0000313" key="13">
    <source>
        <dbReference type="Proteomes" id="UP001242811"/>
    </source>
</evidence>
<name>A0ABU0L1G9_9BACL</name>
<dbReference type="SMART" id="SM00283">
    <property type="entry name" value="MA"/>
    <property type="match status" value="1"/>
</dbReference>
<dbReference type="SUPFAM" id="SSF58104">
    <property type="entry name" value="Methyl-accepting chemotaxis protein (MCP) signaling domain"/>
    <property type="match status" value="1"/>
</dbReference>
<evidence type="ECO:0000256" key="7">
    <source>
        <dbReference type="SAM" id="Coils"/>
    </source>
</evidence>
<feature type="compositionally biased region" description="Polar residues" evidence="8">
    <location>
        <begin position="516"/>
        <end position="532"/>
    </location>
</feature>
<feature type="transmembrane region" description="Helical" evidence="9">
    <location>
        <begin position="203"/>
        <end position="225"/>
    </location>
</feature>
<reference evidence="12 13" key="1">
    <citation type="submission" date="2023-07" db="EMBL/GenBank/DDBJ databases">
        <title>Genomic Encyclopedia of Type Strains, Phase IV (KMG-IV): sequencing the most valuable type-strain genomes for metagenomic binning, comparative biology and taxonomic classification.</title>
        <authorList>
            <person name="Goeker M."/>
        </authorList>
    </citation>
    <scope>NUCLEOTIDE SEQUENCE [LARGE SCALE GENOMIC DNA]</scope>
    <source>
        <strain evidence="12 13">DSM 14914</strain>
    </source>
</reference>
<feature type="coiled-coil region" evidence="7">
    <location>
        <begin position="441"/>
        <end position="468"/>
    </location>
</feature>
<comment type="similarity">
    <text evidence="5">Belongs to the methyl-accepting chemotaxis (MCP) protein family.</text>
</comment>
<dbReference type="PROSITE" id="PS50885">
    <property type="entry name" value="HAMP"/>
    <property type="match status" value="1"/>
</dbReference>
<protein>
    <submittedName>
        <fullName evidence="12">Methyl-accepting chemotaxis protein</fullName>
    </submittedName>
</protein>
<keyword evidence="9" id="KW-1133">Transmembrane helix</keyword>
<feature type="domain" description="Methyl-accepting transducer" evidence="10">
    <location>
        <begin position="297"/>
        <end position="533"/>
    </location>
</feature>
<sequence length="587" mass="64308">MKNLKWSTMSFFGKNLLISFINIVLIGAILITSSYILQKNILTTQLQDQVKVLTKKWAHDVDKAKIQQALSEKDYNGSAQQDLRKFLDSIHTFYPNVAQAYIFGTELNEGNQTSVISIPTNLVQSFQDSKLNIGDMYTLPDANVKAVNKMLESKQSALSNFYTDDFGIWTTIVYPITDESGKITSAIYFDVDASSVPAGLHKLIVYGVSLLILFLAIFLTIQYLLVKRTLSPIRSLMKGIEEVSEGNLNVEIKTGLDDLGIINQKFNTMIKRINDTMVKVQDTTQEVTESAQELLSISEQNSINTNVINSNMKEIAQGIEAQDKAAMESSRAMNEMSTVVQTIAGSSSSVADEAYSMEKRSVEGNQVVQRVSAQMASISSSMEKTFVSINALQSRSNEISNIVNIITGIASQTNLLALNASIEAARVGEEGKGFAVVAGEVRNLAEQSQESARQIAELIEEIQKEIEQTVEGVSLGSKEVQIGLEVTKQTGEMFSEILSAANKVSSQIQEVSSATEQISASTQEMTATSDELSSTISKTSDSSKQIEHTIGEQAQSMASIVNASDKLSSMSRELEELISFFKVDRKA</sequence>
<keyword evidence="9" id="KW-0812">Transmembrane</keyword>
<evidence type="ECO:0000313" key="12">
    <source>
        <dbReference type="EMBL" id="MDQ0495531.1"/>
    </source>
</evidence>
<dbReference type="PROSITE" id="PS50111">
    <property type="entry name" value="CHEMOTAXIS_TRANSDUC_2"/>
    <property type="match status" value="1"/>
</dbReference>
<dbReference type="RefSeq" id="WP_152378758.1">
    <property type="nucleotide sequence ID" value="NZ_CP045298.1"/>
</dbReference>
<dbReference type="CDD" id="cd11386">
    <property type="entry name" value="MCP_signal"/>
    <property type="match status" value="1"/>
</dbReference>
<dbReference type="PANTHER" id="PTHR32089:SF114">
    <property type="entry name" value="METHYL-ACCEPTING CHEMOTAXIS PROTEIN MCPB"/>
    <property type="match status" value="1"/>
</dbReference>
<feature type="domain" description="HAMP" evidence="11">
    <location>
        <begin position="227"/>
        <end position="278"/>
    </location>
</feature>
<comment type="caution">
    <text evidence="12">The sequence shown here is derived from an EMBL/GenBank/DDBJ whole genome shotgun (WGS) entry which is preliminary data.</text>
</comment>
<evidence type="ECO:0000256" key="3">
    <source>
        <dbReference type="ARBA" id="ARBA00023136"/>
    </source>
</evidence>
<dbReference type="InterPro" id="IPR004089">
    <property type="entry name" value="MCPsignal_dom"/>
</dbReference>
<evidence type="ECO:0000256" key="8">
    <source>
        <dbReference type="SAM" id="MobiDB-lite"/>
    </source>
</evidence>
<dbReference type="Proteomes" id="UP001242811">
    <property type="component" value="Unassembled WGS sequence"/>
</dbReference>
<evidence type="ECO:0000256" key="4">
    <source>
        <dbReference type="ARBA" id="ARBA00023224"/>
    </source>
</evidence>
<organism evidence="12 13">
    <name type="scientific">Paenibacillus brasilensis</name>
    <dbReference type="NCBI Taxonomy" id="128574"/>
    <lineage>
        <taxon>Bacteria</taxon>
        <taxon>Bacillati</taxon>
        <taxon>Bacillota</taxon>
        <taxon>Bacilli</taxon>
        <taxon>Bacillales</taxon>
        <taxon>Paenibacillaceae</taxon>
        <taxon>Paenibacillus</taxon>
    </lineage>
</organism>
<keyword evidence="2" id="KW-1003">Cell membrane</keyword>
<proteinExistence type="inferred from homology"/>
<dbReference type="CDD" id="cd06225">
    <property type="entry name" value="HAMP"/>
    <property type="match status" value="1"/>
</dbReference>
<dbReference type="EMBL" id="JAUSWA010000023">
    <property type="protein sequence ID" value="MDQ0495531.1"/>
    <property type="molecule type" value="Genomic_DNA"/>
</dbReference>
<dbReference type="Gene3D" id="6.10.340.10">
    <property type="match status" value="1"/>
</dbReference>
<keyword evidence="3 9" id="KW-0472">Membrane</keyword>
<keyword evidence="13" id="KW-1185">Reference proteome</keyword>
<dbReference type="SMART" id="SM00304">
    <property type="entry name" value="HAMP"/>
    <property type="match status" value="1"/>
</dbReference>
<dbReference type="Pfam" id="PF00672">
    <property type="entry name" value="HAMP"/>
    <property type="match status" value="1"/>
</dbReference>
<dbReference type="InterPro" id="IPR003660">
    <property type="entry name" value="HAMP_dom"/>
</dbReference>
<dbReference type="Pfam" id="PF00015">
    <property type="entry name" value="MCPsignal"/>
    <property type="match status" value="1"/>
</dbReference>
<dbReference type="Gene3D" id="1.10.287.950">
    <property type="entry name" value="Methyl-accepting chemotaxis protein"/>
    <property type="match status" value="1"/>
</dbReference>
<keyword evidence="7" id="KW-0175">Coiled coil</keyword>
<comment type="subcellular location">
    <subcellularLocation>
        <location evidence="1">Cell membrane</location>
    </subcellularLocation>
</comment>
<evidence type="ECO:0000256" key="2">
    <source>
        <dbReference type="ARBA" id="ARBA00022475"/>
    </source>
</evidence>
<evidence type="ECO:0000256" key="5">
    <source>
        <dbReference type="ARBA" id="ARBA00029447"/>
    </source>
</evidence>
<evidence type="ECO:0000256" key="9">
    <source>
        <dbReference type="SAM" id="Phobius"/>
    </source>
</evidence>
<dbReference type="PANTHER" id="PTHR32089">
    <property type="entry name" value="METHYL-ACCEPTING CHEMOTAXIS PROTEIN MCPB"/>
    <property type="match status" value="1"/>
</dbReference>